<evidence type="ECO:0000313" key="2">
    <source>
        <dbReference type="Proteomes" id="UP001562425"/>
    </source>
</evidence>
<accession>A0ABD1CFB2</accession>
<protein>
    <submittedName>
        <fullName evidence="1">Uncharacterized protein</fullName>
    </submittedName>
</protein>
<sequence length="307" mass="35292">MAEHVELHRNLYQTFLERFQNQLPEENRAATMAQIHANLELMANGHSASAELITQAVEIAKQRFHLGPVRLFDRLKSDRLVCDLVENAAKSVATVRIGRFTFGSVEAGPTAGLTRKNVLKQRHRIMSMAKGNFMSMMRQHCYSINEKDNPNSEVEDIYFELRRTVGKSDELDLKYYRRLLKKFRKHDCGIDLIFTDEMDKMDRKCLIDIANDLNLRTRFELRTRSLVVFSRRTGPEIVNDMITGKHPDLGEMFDLEPPGAATAEREHKLDPVFTCGSLKYALSEALSVEVYESLSHLEAVWIAQKFL</sequence>
<evidence type="ECO:0000313" key="1">
    <source>
        <dbReference type="EMBL" id="KAL1375059.1"/>
    </source>
</evidence>
<dbReference type="EMBL" id="JBEHCU010012815">
    <property type="protein sequence ID" value="KAL1375059.1"/>
    <property type="molecule type" value="Genomic_DNA"/>
</dbReference>
<gene>
    <name evidence="1" type="ORF">pipiens_017731</name>
</gene>
<name>A0ABD1CFB2_CULPP</name>
<keyword evidence="2" id="KW-1185">Reference proteome</keyword>
<organism evidence="1 2">
    <name type="scientific">Culex pipiens pipiens</name>
    <name type="common">Northern house mosquito</name>
    <dbReference type="NCBI Taxonomy" id="38569"/>
    <lineage>
        <taxon>Eukaryota</taxon>
        <taxon>Metazoa</taxon>
        <taxon>Ecdysozoa</taxon>
        <taxon>Arthropoda</taxon>
        <taxon>Hexapoda</taxon>
        <taxon>Insecta</taxon>
        <taxon>Pterygota</taxon>
        <taxon>Neoptera</taxon>
        <taxon>Endopterygota</taxon>
        <taxon>Diptera</taxon>
        <taxon>Nematocera</taxon>
        <taxon>Culicoidea</taxon>
        <taxon>Culicidae</taxon>
        <taxon>Culicinae</taxon>
        <taxon>Culicini</taxon>
        <taxon>Culex</taxon>
        <taxon>Culex</taxon>
    </lineage>
</organism>
<reference evidence="1 2" key="1">
    <citation type="submission" date="2024-05" db="EMBL/GenBank/DDBJ databases">
        <title>Culex pipiens pipiens assembly and annotation.</title>
        <authorList>
            <person name="Alout H."/>
            <person name="Durand T."/>
        </authorList>
    </citation>
    <scope>NUCLEOTIDE SEQUENCE [LARGE SCALE GENOMIC DNA]</scope>
    <source>
        <strain evidence="1">HA-2024</strain>
        <tissue evidence="1">Whole body</tissue>
    </source>
</reference>
<proteinExistence type="predicted"/>
<dbReference type="AlphaFoldDB" id="A0ABD1CFB2"/>
<dbReference type="Proteomes" id="UP001562425">
    <property type="component" value="Unassembled WGS sequence"/>
</dbReference>
<comment type="caution">
    <text evidence="1">The sequence shown here is derived from an EMBL/GenBank/DDBJ whole genome shotgun (WGS) entry which is preliminary data.</text>
</comment>